<dbReference type="InterPro" id="IPR014944">
    <property type="entry name" value="Toxin_SymE-like"/>
</dbReference>
<dbReference type="Proteomes" id="UP000236311">
    <property type="component" value="Unassembled WGS sequence"/>
</dbReference>
<dbReference type="RefSeq" id="WP_103241726.1">
    <property type="nucleotide sequence ID" value="NZ_JANJZD010000031.1"/>
</dbReference>
<feature type="domain" description="Toxin SymE-like" evidence="1">
    <location>
        <begin position="9"/>
        <end position="55"/>
    </location>
</feature>
<organism evidence="2 3">
    <name type="scientific">Acetatifactor muris</name>
    <dbReference type="NCBI Taxonomy" id="879566"/>
    <lineage>
        <taxon>Bacteria</taxon>
        <taxon>Bacillati</taxon>
        <taxon>Bacillota</taxon>
        <taxon>Clostridia</taxon>
        <taxon>Lachnospirales</taxon>
        <taxon>Lachnospiraceae</taxon>
        <taxon>Acetatifactor</taxon>
    </lineage>
</organism>
<dbReference type="GO" id="GO:0016788">
    <property type="term" value="F:hydrolase activity, acting on ester bonds"/>
    <property type="evidence" value="ECO:0007669"/>
    <property type="project" value="InterPro"/>
</dbReference>
<dbReference type="GO" id="GO:0016070">
    <property type="term" value="P:RNA metabolic process"/>
    <property type="evidence" value="ECO:0007669"/>
    <property type="project" value="InterPro"/>
</dbReference>
<reference evidence="2 3" key="1">
    <citation type="submission" date="2018-01" db="EMBL/GenBank/DDBJ databases">
        <authorList>
            <person name="Gaut B.S."/>
            <person name="Morton B.R."/>
            <person name="Clegg M.T."/>
            <person name="Duvall M.R."/>
        </authorList>
    </citation>
    <scope>NUCLEOTIDE SEQUENCE [LARGE SCALE GENOMIC DNA]</scope>
    <source>
        <strain evidence="2">GP69</strain>
    </source>
</reference>
<protein>
    <submittedName>
        <fullName evidence="2">Endoribonuclease SymE</fullName>
    </submittedName>
</protein>
<evidence type="ECO:0000313" key="2">
    <source>
        <dbReference type="EMBL" id="SOY31750.1"/>
    </source>
</evidence>
<keyword evidence="3" id="KW-1185">Reference proteome</keyword>
<dbReference type="GO" id="GO:0003723">
    <property type="term" value="F:RNA binding"/>
    <property type="evidence" value="ECO:0007669"/>
    <property type="project" value="InterPro"/>
</dbReference>
<dbReference type="OrthoDB" id="9803936at2"/>
<proteinExistence type="predicted"/>
<gene>
    <name evidence="2" type="primary">symE_1</name>
    <name evidence="2" type="ORF">AMURIS_04498</name>
</gene>
<dbReference type="AlphaFoldDB" id="A0A2K4ZMT1"/>
<dbReference type="GO" id="GO:0005737">
    <property type="term" value="C:cytoplasm"/>
    <property type="evidence" value="ECO:0007669"/>
    <property type="project" value="InterPro"/>
</dbReference>
<name>A0A2K4ZMT1_9FIRM</name>
<sequence length="80" mass="9307">MKKDVRKFKVYEQSGHNYKPTPTITLKGLWLEELGFGAGTLLTVRCEEGKLVIEPRESVDYIDVFEEQQLSMVAERKVRF</sequence>
<evidence type="ECO:0000259" key="1">
    <source>
        <dbReference type="Pfam" id="PF08845"/>
    </source>
</evidence>
<accession>A0A2K4ZMT1</accession>
<evidence type="ECO:0000313" key="3">
    <source>
        <dbReference type="Proteomes" id="UP000236311"/>
    </source>
</evidence>
<dbReference type="Pfam" id="PF08845">
    <property type="entry name" value="SymE_toxin"/>
    <property type="match status" value="1"/>
</dbReference>
<dbReference type="EMBL" id="OFSM01000030">
    <property type="protein sequence ID" value="SOY31750.1"/>
    <property type="molecule type" value="Genomic_DNA"/>
</dbReference>